<dbReference type="Gene3D" id="1.10.630.10">
    <property type="entry name" value="Cytochrome P450"/>
    <property type="match status" value="1"/>
</dbReference>
<comment type="cofactor">
    <cofactor evidence="1 14">
        <name>heme</name>
        <dbReference type="ChEBI" id="CHEBI:30413"/>
    </cofactor>
</comment>
<dbReference type="PANTHER" id="PTHR24292">
    <property type="entry name" value="CYTOCHROME P450"/>
    <property type="match status" value="1"/>
</dbReference>
<reference evidence="17" key="1">
    <citation type="submission" date="2023-06" db="EMBL/GenBank/DDBJ databases">
        <title>Identification of Cytochrome P450s in Maconellicoccus hirsutus.</title>
        <authorList>
            <person name="Selvamani S.B."/>
            <person name="Negi N."/>
            <person name="Nagarjuna Reddy K.V."/>
            <person name="Ramasamy G.G."/>
        </authorList>
    </citation>
    <scope>NUCLEOTIDE SEQUENCE</scope>
</reference>
<evidence type="ECO:0000256" key="14">
    <source>
        <dbReference type="PIRSR" id="PIRSR602403-1"/>
    </source>
</evidence>
<evidence type="ECO:0000256" key="11">
    <source>
        <dbReference type="ARBA" id="ARBA00023004"/>
    </source>
</evidence>
<evidence type="ECO:0000256" key="6">
    <source>
        <dbReference type="ARBA" id="ARBA00022617"/>
    </source>
</evidence>
<keyword evidence="16" id="KW-0812">Transmembrane</keyword>
<evidence type="ECO:0000256" key="15">
    <source>
        <dbReference type="RuleBase" id="RU000461"/>
    </source>
</evidence>
<accession>A0AAT9UVB2</accession>
<comment type="subcellular location">
    <subcellularLocation>
        <location evidence="4">Endoplasmic reticulum membrane</location>
        <topology evidence="4">Peripheral membrane protein</topology>
    </subcellularLocation>
    <subcellularLocation>
        <location evidence="3">Microsome membrane</location>
        <topology evidence="3">Peripheral membrane protein</topology>
    </subcellularLocation>
</comment>
<evidence type="ECO:0000256" key="7">
    <source>
        <dbReference type="ARBA" id="ARBA00022723"/>
    </source>
</evidence>
<dbReference type="PANTHER" id="PTHR24292:SF54">
    <property type="entry name" value="CYP9F3-RELATED"/>
    <property type="match status" value="1"/>
</dbReference>
<keyword evidence="10 15" id="KW-0560">Oxidoreductase</keyword>
<dbReference type="InterPro" id="IPR002403">
    <property type="entry name" value="Cyt_P450_E_grp-IV"/>
</dbReference>
<keyword evidence="13 16" id="KW-0472">Membrane</keyword>
<name>A0AAT9UVB2_MACHI</name>
<dbReference type="PRINTS" id="PR00465">
    <property type="entry name" value="EP450IV"/>
</dbReference>
<dbReference type="AlphaFoldDB" id="A0AAT9UVB2"/>
<evidence type="ECO:0000256" key="12">
    <source>
        <dbReference type="ARBA" id="ARBA00023033"/>
    </source>
</evidence>
<keyword evidence="12 15" id="KW-0503">Monooxygenase</keyword>
<keyword evidence="9" id="KW-0492">Microsome</keyword>
<protein>
    <submittedName>
        <fullName evidence="17">Cytochrome P450 6PZ14</fullName>
    </submittedName>
</protein>
<dbReference type="PRINTS" id="PR00385">
    <property type="entry name" value="P450"/>
</dbReference>
<dbReference type="GO" id="GO:0005789">
    <property type="term" value="C:endoplasmic reticulum membrane"/>
    <property type="evidence" value="ECO:0007669"/>
    <property type="project" value="UniProtKB-SubCell"/>
</dbReference>
<feature type="transmembrane region" description="Helical" evidence="16">
    <location>
        <begin position="5"/>
        <end position="24"/>
    </location>
</feature>
<keyword evidence="7 14" id="KW-0479">Metal-binding</keyword>
<keyword evidence="11 14" id="KW-0408">Iron</keyword>
<evidence type="ECO:0000256" key="9">
    <source>
        <dbReference type="ARBA" id="ARBA00022848"/>
    </source>
</evidence>
<evidence type="ECO:0000256" key="4">
    <source>
        <dbReference type="ARBA" id="ARBA00004406"/>
    </source>
</evidence>
<dbReference type="GO" id="GO:0016705">
    <property type="term" value="F:oxidoreductase activity, acting on paired donors, with incorporation or reduction of molecular oxygen"/>
    <property type="evidence" value="ECO:0007669"/>
    <property type="project" value="InterPro"/>
</dbReference>
<evidence type="ECO:0000256" key="2">
    <source>
        <dbReference type="ARBA" id="ARBA00003690"/>
    </source>
</evidence>
<evidence type="ECO:0000256" key="3">
    <source>
        <dbReference type="ARBA" id="ARBA00004174"/>
    </source>
</evidence>
<evidence type="ECO:0000256" key="13">
    <source>
        <dbReference type="ARBA" id="ARBA00023136"/>
    </source>
</evidence>
<evidence type="ECO:0000256" key="8">
    <source>
        <dbReference type="ARBA" id="ARBA00022824"/>
    </source>
</evidence>
<dbReference type="Pfam" id="PF00067">
    <property type="entry name" value="p450"/>
    <property type="match status" value="1"/>
</dbReference>
<comment type="function">
    <text evidence="2">May be involved in the metabolism of insect hormones and in the breakdown of synthetic insecticides.</text>
</comment>
<comment type="similarity">
    <text evidence="5 15">Belongs to the cytochrome P450 family.</text>
</comment>
<keyword evidence="16" id="KW-1133">Transmembrane helix</keyword>
<evidence type="ECO:0000313" key="17">
    <source>
        <dbReference type="EMBL" id="WIM41619.1"/>
    </source>
</evidence>
<organism evidence="17">
    <name type="scientific">Maconellicoccus hirsutus</name>
    <name type="common">Pink hibiscus mealybug</name>
    <dbReference type="NCBI Taxonomy" id="177089"/>
    <lineage>
        <taxon>Eukaryota</taxon>
        <taxon>Metazoa</taxon>
        <taxon>Ecdysozoa</taxon>
        <taxon>Arthropoda</taxon>
        <taxon>Hexapoda</taxon>
        <taxon>Insecta</taxon>
        <taxon>Pterygota</taxon>
        <taxon>Neoptera</taxon>
        <taxon>Paraneoptera</taxon>
        <taxon>Hemiptera</taxon>
        <taxon>Sternorrhyncha</taxon>
        <taxon>Coccoidea</taxon>
        <taxon>Pseudococcidae</taxon>
        <taxon>Maconellicoccus</taxon>
    </lineage>
</organism>
<dbReference type="GO" id="GO:0004497">
    <property type="term" value="F:monooxygenase activity"/>
    <property type="evidence" value="ECO:0007669"/>
    <property type="project" value="UniProtKB-KW"/>
</dbReference>
<evidence type="ECO:0000256" key="5">
    <source>
        <dbReference type="ARBA" id="ARBA00010617"/>
    </source>
</evidence>
<dbReference type="GO" id="GO:0005506">
    <property type="term" value="F:iron ion binding"/>
    <property type="evidence" value="ECO:0007669"/>
    <property type="project" value="InterPro"/>
</dbReference>
<dbReference type="InterPro" id="IPR050476">
    <property type="entry name" value="Insect_CytP450_Detox"/>
</dbReference>
<evidence type="ECO:0000256" key="1">
    <source>
        <dbReference type="ARBA" id="ARBA00001971"/>
    </source>
</evidence>
<dbReference type="EMBL" id="OR117179">
    <property type="protein sequence ID" value="WIM41619.1"/>
    <property type="molecule type" value="mRNA"/>
</dbReference>
<proteinExistence type="evidence at transcript level"/>
<sequence length="524" mass="60817">MHTVAFDCTALMIISFVLYMYWSLKQIYLFFEKLDIPFITPNLLLGNMTDVVLLRKSLAEVYVDLYRQLEPHKFGGVFTPMKPVVIIRDPELLKDVLIKNFALTNDRGFHIDSQVEPLSHNLFTMKGEEWKNLRIKLTGTFSSLKMKMMFPLVKSCGEKLDKVLAQIPPNKAFDIKEISARYTTDVIGTCAFGLEINSLENPNSEFRLIGKKAFQFRFKALIRTLWMTMPTQLIQLFDLTFFDSKVQNFFSSLVYKTIQHREENNVTRDDFLDLLIALKTNTASQLLHDTKDGEDLKTFLDQVGDKGVKKDIKMTDELIAAQAFLFFAAGFETSSTTLSYALLELALNQTIQHEVRQEIHRVFSTTDEHLSYEMLAQMPYTDMVISETLRKYPPSSLLFRKTCRNYKIPNTRITLPEDTSVIIPVYGLHLDEKYYPNPQEFRPERFTEEEKNKRPNYTYLPFGEGPRTCIARRFAKMSIKIGLIYALKNASYTVSPKMKFPVQFQINFGLLTARNKIWLQRQPI</sequence>
<evidence type="ECO:0000256" key="10">
    <source>
        <dbReference type="ARBA" id="ARBA00023002"/>
    </source>
</evidence>
<dbReference type="GO" id="GO:0020037">
    <property type="term" value="F:heme binding"/>
    <property type="evidence" value="ECO:0007669"/>
    <property type="project" value="InterPro"/>
</dbReference>
<evidence type="ECO:0000256" key="16">
    <source>
        <dbReference type="SAM" id="Phobius"/>
    </source>
</evidence>
<dbReference type="InterPro" id="IPR017972">
    <property type="entry name" value="Cyt_P450_CS"/>
</dbReference>
<keyword evidence="8" id="KW-0256">Endoplasmic reticulum</keyword>
<dbReference type="PROSITE" id="PS00086">
    <property type="entry name" value="CYTOCHROME_P450"/>
    <property type="match status" value="1"/>
</dbReference>
<dbReference type="InterPro" id="IPR001128">
    <property type="entry name" value="Cyt_P450"/>
</dbReference>
<keyword evidence="6 14" id="KW-0349">Heme</keyword>
<dbReference type="SUPFAM" id="SSF48264">
    <property type="entry name" value="Cytochrome P450"/>
    <property type="match status" value="1"/>
</dbReference>
<dbReference type="InterPro" id="IPR036396">
    <property type="entry name" value="Cyt_P450_sf"/>
</dbReference>
<feature type="binding site" description="axial binding residue" evidence="14">
    <location>
        <position position="469"/>
    </location>
    <ligand>
        <name>heme</name>
        <dbReference type="ChEBI" id="CHEBI:30413"/>
    </ligand>
    <ligandPart>
        <name>Fe</name>
        <dbReference type="ChEBI" id="CHEBI:18248"/>
    </ligandPart>
</feature>
<dbReference type="CDD" id="cd11056">
    <property type="entry name" value="CYP6-like"/>
    <property type="match status" value="1"/>
</dbReference>
<dbReference type="FunFam" id="1.10.630.10:FF:000042">
    <property type="entry name" value="Cytochrome P450"/>
    <property type="match status" value="1"/>
</dbReference>